<dbReference type="InterPro" id="IPR006311">
    <property type="entry name" value="TAT_signal"/>
</dbReference>
<dbReference type="PANTHER" id="PTHR43818">
    <property type="entry name" value="BCDNA.GH03377"/>
    <property type="match status" value="1"/>
</dbReference>
<evidence type="ECO:0000256" key="5">
    <source>
        <dbReference type="ARBA" id="ARBA00023027"/>
    </source>
</evidence>
<dbReference type="Gene3D" id="3.40.50.720">
    <property type="entry name" value="NAD(P)-binding Rossmann-like Domain"/>
    <property type="match status" value="1"/>
</dbReference>
<dbReference type="PANTHER" id="PTHR43818:SF1">
    <property type="entry name" value="GLYCOSYL HYDROLASE FAMILY 109 PROTEIN"/>
    <property type="match status" value="1"/>
</dbReference>
<dbReference type="InterPro" id="IPR019546">
    <property type="entry name" value="TAT_signal_bac_arc"/>
</dbReference>
<keyword evidence="3" id="KW-0732">Signal</keyword>
<dbReference type="InterPro" id="IPR000683">
    <property type="entry name" value="Gfo/Idh/MocA-like_OxRdtase_N"/>
</dbReference>
<keyword evidence="5" id="KW-0520">NAD</keyword>
<dbReference type="InterPro" id="IPR050463">
    <property type="entry name" value="Gfo/Idh/MocA_oxidrdct_glycsds"/>
</dbReference>
<dbReference type="NCBIfam" id="TIGR01409">
    <property type="entry name" value="TAT_signal_seq"/>
    <property type="match status" value="1"/>
</dbReference>
<name>A0ABV7CLZ0_9GAMM</name>
<evidence type="ECO:0000256" key="3">
    <source>
        <dbReference type="ARBA" id="ARBA00022729"/>
    </source>
</evidence>
<gene>
    <name evidence="9" type="ORF">ACFOEE_13405</name>
</gene>
<dbReference type="Proteomes" id="UP001595453">
    <property type="component" value="Unassembled WGS sequence"/>
</dbReference>
<evidence type="ECO:0000259" key="7">
    <source>
        <dbReference type="Pfam" id="PF01408"/>
    </source>
</evidence>
<dbReference type="PROSITE" id="PS51318">
    <property type="entry name" value="TAT"/>
    <property type="match status" value="1"/>
</dbReference>
<dbReference type="RefSeq" id="WP_377125078.1">
    <property type="nucleotide sequence ID" value="NZ_JBHRSD010000023.1"/>
</dbReference>
<keyword evidence="4" id="KW-0378">Hydrolase</keyword>
<feature type="domain" description="Gfo/Idh/MocA-like oxidoreductase N-terminal" evidence="7">
    <location>
        <begin position="53"/>
        <end position="179"/>
    </location>
</feature>
<keyword evidence="10" id="KW-1185">Reference proteome</keyword>
<dbReference type="PROSITE" id="PS51257">
    <property type="entry name" value="PROKAR_LIPOPROTEIN"/>
    <property type="match status" value="1"/>
</dbReference>
<sequence>MKQFNRRDFLKAAGVAAAAGVVAGCNTTASTPLQPSRQGQSVIGLIAPKMEIVRVGFIGVGQRGSGHVKRMSHIEGTQIVALCDTHDEMLDKSAAYLAERGLPAPALYRGSEYAYKDMLARDDIDIVIISTPWAWHAPMAIDTMQSGKHAFVEVPLALTMEEMWQIVDTAERTQKNCMMMENVNYGRDELMVLNMVRQGLFGELLHGEAAYIHELRWQMKEIEHSTGSWRTAWHARRDGNLYPTHGLGPVSQYMNINRGDRFDYLTSMSSPALGRAAYAKREFPADHQRNQLKYISGDMNTTLIKTVKGRSIMVQHDTTTPRPYSRHNLIQGINGVFAGFPNRIALEQGGSGNYHDWDYDMTSWYLRYDHPLWVKMGKEAERNGGHGGMDFLMFWRMIYCLRNGEALDQDVYDGAAWSVISPLSAQSVANRSESVNIPDFTRGAWQTATPLGIVGA</sequence>
<evidence type="ECO:0000313" key="9">
    <source>
        <dbReference type="EMBL" id="MFC3033518.1"/>
    </source>
</evidence>
<keyword evidence="6" id="KW-0326">Glycosidase</keyword>
<organism evidence="9 10">
    <name type="scientific">Pseudoalteromonas fenneropenaei</name>
    <dbReference type="NCBI Taxonomy" id="1737459"/>
    <lineage>
        <taxon>Bacteria</taxon>
        <taxon>Pseudomonadati</taxon>
        <taxon>Pseudomonadota</taxon>
        <taxon>Gammaproteobacteria</taxon>
        <taxon>Alteromonadales</taxon>
        <taxon>Pseudoalteromonadaceae</taxon>
        <taxon>Pseudoalteromonas</taxon>
    </lineage>
</organism>
<dbReference type="InterPro" id="IPR036291">
    <property type="entry name" value="NAD(P)-bd_dom_sf"/>
</dbReference>
<comment type="caution">
    <text evidence="9">The sequence shown here is derived from an EMBL/GenBank/DDBJ whole genome shotgun (WGS) entry which is preliminary data.</text>
</comment>
<dbReference type="Pfam" id="PF01408">
    <property type="entry name" value="GFO_IDH_MocA"/>
    <property type="match status" value="1"/>
</dbReference>
<dbReference type="Gene3D" id="3.30.360.10">
    <property type="entry name" value="Dihydrodipicolinate Reductase, domain 2"/>
    <property type="match status" value="1"/>
</dbReference>
<evidence type="ECO:0000313" key="10">
    <source>
        <dbReference type="Proteomes" id="UP001595453"/>
    </source>
</evidence>
<comment type="similarity">
    <text evidence="2">Belongs to the Gfo/Idh/MocA family. Glycosyl hydrolase 109 subfamily.</text>
</comment>
<protein>
    <submittedName>
        <fullName evidence="9">Gfo/Idh/MocA family protein</fullName>
    </submittedName>
</protein>
<accession>A0ABV7CLZ0</accession>
<dbReference type="Pfam" id="PF10518">
    <property type="entry name" value="TAT_signal"/>
    <property type="match status" value="1"/>
</dbReference>
<proteinExistence type="inferred from homology"/>
<evidence type="ECO:0000256" key="2">
    <source>
        <dbReference type="ARBA" id="ARBA00009329"/>
    </source>
</evidence>
<comment type="cofactor">
    <cofactor evidence="1">
        <name>NAD(+)</name>
        <dbReference type="ChEBI" id="CHEBI:57540"/>
    </cofactor>
</comment>
<dbReference type="EMBL" id="JBHRSD010000023">
    <property type="protein sequence ID" value="MFC3033518.1"/>
    <property type="molecule type" value="Genomic_DNA"/>
</dbReference>
<dbReference type="Pfam" id="PF21252">
    <property type="entry name" value="Glyco_hydro_109_C"/>
    <property type="match status" value="1"/>
</dbReference>
<dbReference type="InterPro" id="IPR049303">
    <property type="entry name" value="Glyco_hydro_109_C"/>
</dbReference>
<evidence type="ECO:0000256" key="1">
    <source>
        <dbReference type="ARBA" id="ARBA00001911"/>
    </source>
</evidence>
<evidence type="ECO:0000259" key="8">
    <source>
        <dbReference type="Pfam" id="PF21252"/>
    </source>
</evidence>
<reference evidence="10" key="1">
    <citation type="journal article" date="2019" name="Int. J. Syst. Evol. Microbiol.">
        <title>The Global Catalogue of Microorganisms (GCM) 10K type strain sequencing project: providing services to taxonomists for standard genome sequencing and annotation.</title>
        <authorList>
            <consortium name="The Broad Institute Genomics Platform"/>
            <consortium name="The Broad Institute Genome Sequencing Center for Infectious Disease"/>
            <person name="Wu L."/>
            <person name="Ma J."/>
        </authorList>
    </citation>
    <scope>NUCLEOTIDE SEQUENCE [LARGE SCALE GENOMIC DNA]</scope>
    <source>
        <strain evidence="10">KCTC 42730</strain>
    </source>
</reference>
<feature type="domain" description="Glycosyl hydrolase 109 C-terminal" evidence="8">
    <location>
        <begin position="190"/>
        <end position="358"/>
    </location>
</feature>
<evidence type="ECO:0000256" key="4">
    <source>
        <dbReference type="ARBA" id="ARBA00022801"/>
    </source>
</evidence>
<dbReference type="SUPFAM" id="SSF51735">
    <property type="entry name" value="NAD(P)-binding Rossmann-fold domains"/>
    <property type="match status" value="1"/>
</dbReference>
<evidence type="ECO:0000256" key="6">
    <source>
        <dbReference type="ARBA" id="ARBA00023295"/>
    </source>
</evidence>